<organism evidence="2 3">
    <name type="scientific">Imhoffiella purpurea</name>
    <dbReference type="NCBI Taxonomy" id="1249627"/>
    <lineage>
        <taxon>Bacteria</taxon>
        <taxon>Pseudomonadati</taxon>
        <taxon>Pseudomonadota</taxon>
        <taxon>Gammaproteobacteria</taxon>
        <taxon>Chromatiales</taxon>
        <taxon>Chromatiaceae</taxon>
        <taxon>Imhoffiella</taxon>
    </lineage>
</organism>
<keyword evidence="3" id="KW-1185">Reference proteome</keyword>
<gene>
    <name evidence="2" type="ORF">D779_2801</name>
</gene>
<accession>W9V413</accession>
<dbReference type="EMBL" id="AONC01000044">
    <property type="protein sequence ID" value="EXJ14263.1"/>
    <property type="molecule type" value="Genomic_DNA"/>
</dbReference>
<proteinExistence type="predicted"/>
<dbReference type="Proteomes" id="UP000019460">
    <property type="component" value="Unassembled WGS sequence"/>
</dbReference>
<evidence type="ECO:0000259" key="1">
    <source>
        <dbReference type="Pfam" id="PF08388"/>
    </source>
</evidence>
<sequence>MAPEKTQVVRFSRFHPSRRRRITFLGFELFWFPDRGGTVRVMRRTARKKLQGAIRRITEWIKRNRHLPGREFIKGLNRRLVGHYNYYGLRGNSKDLWCFFQSAVKAAFKWLNRRGGKRKSFTWAVFNRAL</sequence>
<dbReference type="GO" id="GO:0003964">
    <property type="term" value="F:RNA-directed DNA polymerase activity"/>
    <property type="evidence" value="ECO:0007669"/>
    <property type="project" value="UniProtKB-KW"/>
</dbReference>
<name>W9V413_9GAMM</name>
<keyword evidence="2" id="KW-0808">Transferase</keyword>
<dbReference type="Pfam" id="PF08388">
    <property type="entry name" value="GIIM"/>
    <property type="match status" value="1"/>
</dbReference>
<evidence type="ECO:0000313" key="3">
    <source>
        <dbReference type="Proteomes" id="UP000019460"/>
    </source>
</evidence>
<protein>
    <submittedName>
        <fullName evidence="2">Reverse transcriptase</fullName>
    </submittedName>
</protein>
<dbReference type="InterPro" id="IPR013597">
    <property type="entry name" value="Mat_intron_G2"/>
</dbReference>
<dbReference type="AlphaFoldDB" id="W9V413"/>
<feature type="domain" description="Group II intron maturase-specific" evidence="1">
    <location>
        <begin position="53"/>
        <end position="123"/>
    </location>
</feature>
<reference evidence="2 3" key="1">
    <citation type="submission" date="2012-11" db="EMBL/GenBank/DDBJ databases">
        <title>Genome assembly of Thiorhodococcus sp. AK35.</title>
        <authorList>
            <person name="Nupur N."/>
            <person name="Khatri I."/>
            <person name="Subramanian S."/>
            <person name="Pinnaka A."/>
        </authorList>
    </citation>
    <scope>NUCLEOTIDE SEQUENCE [LARGE SCALE GENOMIC DNA]</scope>
    <source>
        <strain evidence="2 3">AK35</strain>
    </source>
</reference>
<dbReference type="STRING" id="1249627.D779_2801"/>
<keyword evidence="2" id="KW-0548">Nucleotidyltransferase</keyword>
<keyword evidence="2" id="KW-0695">RNA-directed DNA polymerase</keyword>
<comment type="caution">
    <text evidence="2">The sequence shown here is derived from an EMBL/GenBank/DDBJ whole genome shotgun (WGS) entry which is preliminary data.</text>
</comment>
<evidence type="ECO:0000313" key="2">
    <source>
        <dbReference type="EMBL" id="EXJ14263.1"/>
    </source>
</evidence>
<dbReference type="eggNOG" id="COG3344">
    <property type="taxonomic scope" value="Bacteria"/>
</dbReference>